<proteinExistence type="predicted"/>
<gene>
    <name evidence="2" type="ORF">DW079_04990</name>
</gene>
<organism evidence="2 3">
    <name type="scientific">Segatella copri</name>
    <dbReference type="NCBI Taxonomy" id="165179"/>
    <lineage>
        <taxon>Bacteria</taxon>
        <taxon>Pseudomonadati</taxon>
        <taxon>Bacteroidota</taxon>
        <taxon>Bacteroidia</taxon>
        <taxon>Bacteroidales</taxon>
        <taxon>Prevotellaceae</taxon>
        <taxon>Segatella</taxon>
    </lineage>
</organism>
<evidence type="ECO:0000256" key="1">
    <source>
        <dbReference type="SAM" id="MobiDB-lite"/>
    </source>
</evidence>
<name>A0A3R6K0F1_9BACT</name>
<reference evidence="2 3" key="1">
    <citation type="submission" date="2018-08" db="EMBL/GenBank/DDBJ databases">
        <title>A genome reference for cultivated species of the human gut microbiota.</title>
        <authorList>
            <person name="Zou Y."/>
            <person name="Xue W."/>
            <person name="Luo G."/>
        </authorList>
    </citation>
    <scope>NUCLEOTIDE SEQUENCE [LARGE SCALE GENOMIC DNA]</scope>
    <source>
        <strain evidence="2 3">AF46-2NS</strain>
    </source>
</reference>
<feature type="region of interest" description="Disordered" evidence="1">
    <location>
        <begin position="1"/>
        <end position="58"/>
    </location>
</feature>
<comment type="caution">
    <text evidence="2">The sequence shown here is derived from an EMBL/GenBank/DDBJ whole genome shotgun (WGS) entry which is preliminary data.</text>
</comment>
<protein>
    <submittedName>
        <fullName evidence="2">Uncharacterized protein</fullName>
    </submittedName>
</protein>
<evidence type="ECO:0000313" key="2">
    <source>
        <dbReference type="EMBL" id="RHK11316.1"/>
    </source>
</evidence>
<evidence type="ECO:0000313" key="3">
    <source>
        <dbReference type="Proteomes" id="UP000286211"/>
    </source>
</evidence>
<accession>A0A3R6K0F1</accession>
<dbReference type="EMBL" id="QRNB01000018">
    <property type="protein sequence ID" value="RHK11316.1"/>
    <property type="molecule type" value="Genomic_DNA"/>
</dbReference>
<dbReference type="AlphaFoldDB" id="A0A3R6K0F1"/>
<dbReference type="Proteomes" id="UP000286211">
    <property type="component" value="Unassembled WGS sequence"/>
</dbReference>
<sequence>MVVFTEDNKNAVPEANRQQAQMLMNGESEEGTKSAADYQPEEPTSRQANAPKAGKTSHLSQVNLKTMAQSNPFYKEASKIMQGKLTETDARRRHTILNYCEHFRTAYTTKDLDFLKQVFSDKALIIVGNVIKTVANDNKCQAEAKVTYAIHSKKDYISRLAKVFTANQKIDLKFSGFRIMRHPTMDGIYGVTLRQQYKSDRYADDGYLFLLWDFRNPSMPLIHVRTCNRQEPYIAETM</sequence>